<accession>A0A9K3LDX3</accession>
<keyword evidence="2" id="KW-1185">Reference proteome</keyword>
<comment type="caution">
    <text evidence="1">The sequence shown here is derived from an EMBL/GenBank/DDBJ whole genome shotgun (WGS) entry which is preliminary data.</text>
</comment>
<name>A0A9K3LDX3_9STRA</name>
<dbReference type="Proteomes" id="UP000693970">
    <property type="component" value="Unassembled WGS sequence"/>
</dbReference>
<proteinExistence type="predicted"/>
<dbReference type="OrthoDB" id="47760at2759"/>
<sequence length="249" mass="28458">MAIDKRSRTQHPLTITIRDHHQSSPNAGSRCFSLYSKSASSRVATRPHSILRRHMKYSKPSSSPLRLITSRVNNSRNNTTILSCPSSAGKRIKIILHHNQNDYNDETVPASFTPPPSNTLMVRPKAVTPPRPVPSNNVSFYHKVQVMRIPSRKQYPEDIKKNLWASLSEISENARRNSIEYTAEGWDWRTVLEEDDMYVHPRTGEHVHPVHVQREYQKRMKLAHRQQNEEQQAALASCATKPKVEVAAA</sequence>
<dbReference type="EMBL" id="JAGRRH010000013">
    <property type="protein sequence ID" value="KAG7359934.1"/>
    <property type="molecule type" value="Genomic_DNA"/>
</dbReference>
<reference evidence="1" key="1">
    <citation type="journal article" date="2021" name="Sci. Rep.">
        <title>Diploid genomic architecture of Nitzschia inconspicua, an elite biomass production diatom.</title>
        <authorList>
            <person name="Oliver A."/>
            <person name="Podell S."/>
            <person name="Pinowska A."/>
            <person name="Traller J.C."/>
            <person name="Smith S.R."/>
            <person name="McClure R."/>
            <person name="Beliaev A."/>
            <person name="Bohutskyi P."/>
            <person name="Hill E.A."/>
            <person name="Rabines A."/>
            <person name="Zheng H."/>
            <person name="Allen L.Z."/>
            <person name="Kuo A."/>
            <person name="Grigoriev I.V."/>
            <person name="Allen A.E."/>
            <person name="Hazlebeck D."/>
            <person name="Allen E.E."/>
        </authorList>
    </citation>
    <scope>NUCLEOTIDE SEQUENCE</scope>
    <source>
        <strain evidence="1">Hildebrandi</strain>
    </source>
</reference>
<evidence type="ECO:0000313" key="2">
    <source>
        <dbReference type="Proteomes" id="UP000693970"/>
    </source>
</evidence>
<evidence type="ECO:0000313" key="1">
    <source>
        <dbReference type="EMBL" id="KAG7359934.1"/>
    </source>
</evidence>
<protein>
    <submittedName>
        <fullName evidence="1">Uncharacterized protein</fullName>
    </submittedName>
</protein>
<organism evidence="1 2">
    <name type="scientific">Nitzschia inconspicua</name>
    <dbReference type="NCBI Taxonomy" id="303405"/>
    <lineage>
        <taxon>Eukaryota</taxon>
        <taxon>Sar</taxon>
        <taxon>Stramenopiles</taxon>
        <taxon>Ochrophyta</taxon>
        <taxon>Bacillariophyta</taxon>
        <taxon>Bacillariophyceae</taxon>
        <taxon>Bacillariophycidae</taxon>
        <taxon>Bacillariales</taxon>
        <taxon>Bacillariaceae</taxon>
        <taxon>Nitzschia</taxon>
    </lineage>
</organism>
<dbReference type="AlphaFoldDB" id="A0A9K3LDX3"/>
<reference evidence="1" key="2">
    <citation type="submission" date="2021-04" db="EMBL/GenBank/DDBJ databases">
        <authorList>
            <person name="Podell S."/>
        </authorList>
    </citation>
    <scope>NUCLEOTIDE SEQUENCE</scope>
    <source>
        <strain evidence="1">Hildebrandi</strain>
    </source>
</reference>
<gene>
    <name evidence="1" type="ORF">IV203_035032</name>
</gene>